<dbReference type="Proteomes" id="UP001056588">
    <property type="component" value="Chromosome"/>
</dbReference>
<accession>A0A2C6U3R4</accession>
<dbReference type="PANTHER" id="PTHR34980">
    <property type="entry name" value="INNER MEMBRANE PROTEIN-RELATED-RELATED"/>
    <property type="match status" value="1"/>
</dbReference>
<name>A0A2C6U3R4_9STAP</name>
<dbReference type="PANTHER" id="PTHR34980:SF2">
    <property type="entry name" value="INNER MEMBRANE PROTEIN YHAH-RELATED"/>
    <property type="match status" value="1"/>
</dbReference>
<reference evidence="4" key="2">
    <citation type="submission" date="2017-10" db="EMBL/GenBank/DDBJ databases">
        <title>Staphylococcus edaphicus sp. nov., isolated in Antarctica, harbouring mecC gene and genomic islands essential in adaptation to extreme environment.</title>
        <authorList>
            <person name="Pantucek R."/>
            <person name="Sedlacek I."/>
            <person name="Indrakova A."/>
            <person name="Vrbovska V."/>
            <person name="Maslanova I."/>
            <person name="Kovarovic V."/>
            <person name="Svec P."/>
            <person name="Kralova S."/>
            <person name="Kristofova L."/>
            <person name="Keklakova J."/>
            <person name="Petras P."/>
            <person name="Doskar J."/>
        </authorList>
    </citation>
    <scope>NUCLEOTIDE SEQUENCE [LARGE SCALE GENOMIC DNA]</scope>
    <source>
        <strain evidence="4">CCM 5085</strain>
    </source>
</reference>
<keyword evidence="1" id="KW-0472">Membrane</keyword>
<evidence type="ECO:0000313" key="2">
    <source>
        <dbReference type="EMBL" id="PHK48522.1"/>
    </source>
</evidence>
<feature type="transmembrane region" description="Helical" evidence="1">
    <location>
        <begin position="24"/>
        <end position="48"/>
    </location>
</feature>
<reference evidence="2" key="1">
    <citation type="journal article" date="2017" name="Appl. Environ. Microbiol.">
        <title>Staphylococcus edaphicus sp. nov., isolated in Antarctica, harbours mecC gene and genomic islands with suspected role in adaptation to extreme environment.</title>
        <authorList>
            <person name="Pantucek R."/>
            <person name="Sedlacek I."/>
            <person name="Indrakova A."/>
            <person name="Vrbovska V."/>
            <person name="Maslanova I."/>
            <person name="Kovarovic V."/>
            <person name="Svec P."/>
            <person name="Kralova S."/>
            <person name="Kristofova L."/>
            <person name="Keklakova J."/>
            <person name="Petras P."/>
            <person name="Doskar J."/>
        </authorList>
    </citation>
    <scope>NUCLEOTIDE SEQUENCE</scope>
    <source>
        <strain evidence="2">CCM 8730</strain>
    </source>
</reference>
<protein>
    <submittedName>
        <fullName evidence="2">DUF805 domain-containing protein</fullName>
    </submittedName>
</protein>
<reference evidence="3" key="4">
    <citation type="submission" date="2022-03" db="EMBL/GenBank/DDBJ databases">
        <title>Complete Genome Sequence of Staphylococcus edaphicus strain CCM 8731.</title>
        <authorList>
            <person name="Rimmer C.O."/>
            <person name="Thomas J.C."/>
        </authorList>
    </citation>
    <scope>NUCLEOTIDE SEQUENCE</scope>
    <source>
        <strain evidence="3">CCM 8731</strain>
    </source>
</reference>
<feature type="transmembrane region" description="Helical" evidence="1">
    <location>
        <begin position="78"/>
        <end position="94"/>
    </location>
</feature>
<dbReference type="Pfam" id="PF05656">
    <property type="entry name" value="DUF805"/>
    <property type="match status" value="1"/>
</dbReference>
<gene>
    <name evidence="2" type="ORF">BTJ66_13175</name>
    <name evidence="3" type="ORF">MNY58_13110</name>
</gene>
<evidence type="ECO:0000313" key="5">
    <source>
        <dbReference type="Proteomes" id="UP001056588"/>
    </source>
</evidence>
<dbReference type="EMBL" id="MRZN01000033">
    <property type="protein sequence ID" value="PHK48522.1"/>
    <property type="molecule type" value="Genomic_DNA"/>
</dbReference>
<keyword evidence="1" id="KW-1133">Transmembrane helix</keyword>
<dbReference type="InterPro" id="IPR008523">
    <property type="entry name" value="DUF805"/>
</dbReference>
<dbReference type="EMBL" id="CP093217">
    <property type="protein sequence ID" value="UQW81474.1"/>
    <property type="molecule type" value="Genomic_DNA"/>
</dbReference>
<dbReference type="OrthoDB" id="9812349at2"/>
<evidence type="ECO:0000313" key="4">
    <source>
        <dbReference type="Proteomes" id="UP000223828"/>
    </source>
</evidence>
<evidence type="ECO:0000313" key="3">
    <source>
        <dbReference type="EMBL" id="UQW81474.1"/>
    </source>
</evidence>
<dbReference type="RefSeq" id="WP_099091397.1">
    <property type="nucleotide sequence ID" value="NZ_CP093217.1"/>
</dbReference>
<organism evidence="2 4">
    <name type="scientific">Staphylococcus edaphicus</name>
    <dbReference type="NCBI Taxonomy" id="1955013"/>
    <lineage>
        <taxon>Bacteria</taxon>
        <taxon>Bacillati</taxon>
        <taxon>Bacillota</taxon>
        <taxon>Bacilli</taxon>
        <taxon>Bacillales</taxon>
        <taxon>Staphylococcaceae</taxon>
        <taxon>Staphylococcus</taxon>
    </lineage>
</organism>
<dbReference type="Proteomes" id="UP000223828">
    <property type="component" value="Unassembled WGS sequence"/>
</dbReference>
<keyword evidence="5" id="KW-1185">Reference proteome</keyword>
<evidence type="ECO:0000256" key="1">
    <source>
        <dbReference type="SAM" id="Phobius"/>
    </source>
</evidence>
<feature type="transmembrane region" description="Helical" evidence="1">
    <location>
        <begin position="54"/>
        <end position="71"/>
    </location>
</feature>
<proteinExistence type="predicted"/>
<sequence>MLHYYKLFWLNALNIKGRSRRKEYWYPILMNFLLSIVIGLSTYLLPIPSILEEIVGWIIYILLTIAMFTATVRRFHDVGMTMLLPIIMFIGTLMDDLSELVNLNITTNLHSFVYIILIIAAVIYLVIAIVALVICCTNGQQEVNKYGRNPKNS</sequence>
<feature type="transmembrane region" description="Helical" evidence="1">
    <location>
        <begin position="114"/>
        <end position="136"/>
    </location>
</feature>
<dbReference type="GO" id="GO:0005886">
    <property type="term" value="C:plasma membrane"/>
    <property type="evidence" value="ECO:0007669"/>
    <property type="project" value="TreeGrafter"/>
</dbReference>
<keyword evidence="1" id="KW-0812">Transmembrane</keyword>
<reference evidence="2" key="3">
    <citation type="submission" date="2017-10" db="EMBL/GenBank/DDBJ databases">
        <authorList>
            <person name="Vrbovska V."/>
            <person name="Kovarovic V."/>
            <person name="Indrakova A."/>
        </authorList>
    </citation>
    <scope>NUCLEOTIDE SEQUENCE</scope>
    <source>
        <strain evidence="2">CCM 8730</strain>
    </source>
</reference>
<dbReference type="AlphaFoldDB" id="A0A2C6U3R4"/>